<dbReference type="PANTHER" id="PTHR45784">
    <property type="entry name" value="C-TYPE LECTIN DOMAIN FAMILY 20 MEMBER A-RELATED"/>
    <property type="match status" value="1"/>
</dbReference>
<name>A0A437C0A3_ORYJA</name>
<dbReference type="Gene3D" id="3.10.100.10">
    <property type="entry name" value="Mannose-Binding Protein A, subunit A"/>
    <property type="match status" value="2"/>
</dbReference>
<keyword evidence="3" id="KW-1185">Reference proteome</keyword>
<evidence type="ECO:0000259" key="1">
    <source>
        <dbReference type="PROSITE" id="PS50041"/>
    </source>
</evidence>
<dbReference type="AlphaFoldDB" id="A0A437C0A3"/>
<dbReference type="PROSITE" id="PS50041">
    <property type="entry name" value="C_TYPE_LECTIN_2"/>
    <property type="match status" value="2"/>
</dbReference>
<feature type="domain" description="C-type lectin" evidence="1">
    <location>
        <begin position="156"/>
        <end position="274"/>
    </location>
</feature>
<feature type="domain" description="C-type lectin" evidence="1">
    <location>
        <begin position="67"/>
        <end position="157"/>
    </location>
</feature>
<dbReference type="InterPro" id="IPR016186">
    <property type="entry name" value="C-type_lectin-like/link_sf"/>
</dbReference>
<sequence>MTERRTIALNYKTKTVFILRKPKINDQVKKMRKICIFFFLLHILPTIDGHLGLRPAQFTQYNVWMPWADAQAICQRNNTELVTIYDEQENDFFIKGGGWIGLHREDGSNLWKWSENNQITNYENWKDEPHYDCALKYRNESRWRTDDCNRGNLFMCYERLLLVKDNKTWEEALEHCKSLGDKESPGWNHSYDLATLMTADDITYARQKAQLASSNEVWIGLRFLGHSWFWVGGEQLENQDFPSCPAFRCGVLNKSSGVSFEIQDCSERRNFFCYRSS</sequence>
<accession>A0A437C0A3</accession>
<proteinExistence type="predicted"/>
<dbReference type="EMBL" id="CM012460">
    <property type="protein sequence ID" value="RVE56164.1"/>
    <property type="molecule type" value="Genomic_DNA"/>
</dbReference>
<dbReference type="SUPFAM" id="SSF56436">
    <property type="entry name" value="C-type lectin-like"/>
    <property type="match status" value="2"/>
</dbReference>
<gene>
    <name evidence="2" type="ORF">OJAV_G00233750</name>
</gene>
<protein>
    <recommendedName>
        <fullName evidence="1">C-type lectin domain-containing protein</fullName>
    </recommendedName>
</protein>
<reference evidence="2 3" key="1">
    <citation type="submission" date="2018-11" db="EMBL/GenBank/DDBJ databases">
        <authorList>
            <person name="Lopez-Roques C."/>
            <person name="Donnadieu C."/>
            <person name="Bouchez O."/>
            <person name="Klopp C."/>
            <person name="Cabau C."/>
            <person name="Zahm M."/>
        </authorList>
    </citation>
    <scope>NUCLEOTIDE SEQUENCE [LARGE SCALE GENOMIC DNA]</scope>
    <source>
        <strain evidence="2">RS831</strain>
        <tissue evidence="2">Whole body</tissue>
    </source>
</reference>
<dbReference type="SMART" id="SM00034">
    <property type="entry name" value="CLECT"/>
    <property type="match status" value="2"/>
</dbReference>
<dbReference type="OrthoDB" id="547680at2759"/>
<dbReference type="InterPro" id="IPR016187">
    <property type="entry name" value="CTDL_fold"/>
</dbReference>
<reference evidence="2 3" key="2">
    <citation type="submission" date="2019-01" db="EMBL/GenBank/DDBJ databases">
        <title>A chromosome length genome reference of the Java medaka (oryzias javanicus).</title>
        <authorList>
            <person name="Herpin A."/>
            <person name="Takehana Y."/>
            <person name="Naruse K."/>
            <person name="Ansai S."/>
            <person name="Kawaguchi M."/>
        </authorList>
    </citation>
    <scope>NUCLEOTIDE SEQUENCE [LARGE SCALE GENOMIC DNA]</scope>
    <source>
        <strain evidence="2">RS831</strain>
        <tissue evidence="2">Whole body</tissue>
    </source>
</reference>
<organism evidence="2 3">
    <name type="scientific">Oryzias javanicus</name>
    <name type="common">Javanese ricefish</name>
    <name type="synonym">Aplocheilus javanicus</name>
    <dbReference type="NCBI Taxonomy" id="123683"/>
    <lineage>
        <taxon>Eukaryota</taxon>
        <taxon>Metazoa</taxon>
        <taxon>Chordata</taxon>
        <taxon>Craniata</taxon>
        <taxon>Vertebrata</taxon>
        <taxon>Euteleostomi</taxon>
        <taxon>Actinopterygii</taxon>
        <taxon>Neopterygii</taxon>
        <taxon>Teleostei</taxon>
        <taxon>Neoteleostei</taxon>
        <taxon>Acanthomorphata</taxon>
        <taxon>Ovalentaria</taxon>
        <taxon>Atherinomorphae</taxon>
        <taxon>Beloniformes</taxon>
        <taxon>Adrianichthyidae</taxon>
        <taxon>Oryziinae</taxon>
        <taxon>Oryzias</taxon>
    </lineage>
</organism>
<evidence type="ECO:0000313" key="2">
    <source>
        <dbReference type="EMBL" id="RVE56164.1"/>
    </source>
</evidence>
<dbReference type="Pfam" id="PF00059">
    <property type="entry name" value="Lectin_C"/>
    <property type="match status" value="1"/>
</dbReference>
<dbReference type="Proteomes" id="UP000283210">
    <property type="component" value="Chromosome 24"/>
</dbReference>
<evidence type="ECO:0000313" key="3">
    <source>
        <dbReference type="Proteomes" id="UP000283210"/>
    </source>
</evidence>
<dbReference type="CDD" id="cd00037">
    <property type="entry name" value="CLECT"/>
    <property type="match status" value="2"/>
</dbReference>
<dbReference type="PANTHER" id="PTHR45784:SF8">
    <property type="entry name" value="C-TYPE MANNOSE RECEPTOR 2-RELATED"/>
    <property type="match status" value="1"/>
</dbReference>
<dbReference type="InterPro" id="IPR001304">
    <property type="entry name" value="C-type_lectin-like"/>
</dbReference>